<dbReference type="SUPFAM" id="SSF54849">
    <property type="entry name" value="GroEL-intermediate domain like"/>
    <property type="match status" value="1"/>
</dbReference>
<sequence>MASIAVDAVLAVADIERRDVDFDNIKVMASAGGTLDDTHIVHGIVLDKDISHSNMA</sequence>
<proteinExistence type="predicted"/>
<dbReference type="InterPro" id="IPR027410">
    <property type="entry name" value="TCP-1-like_intermed_sf"/>
</dbReference>
<name>A0A9K3DDD0_9EUKA</name>
<dbReference type="EMBL" id="BDIP01011070">
    <property type="protein sequence ID" value="GIQ92975.1"/>
    <property type="molecule type" value="Genomic_DNA"/>
</dbReference>
<dbReference type="Proteomes" id="UP000265618">
    <property type="component" value="Unassembled WGS sequence"/>
</dbReference>
<dbReference type="Gene3D" id="3.30.260.10">
    <property type="entry name" value="TCP-1-like chaperonin intermediate domain"/>
    <property type="match status" value="1"/>
</dbReference>
<dbReference type="AlphaFoldDB" id="A0A9K3DDD0"/>
<dbReference type="GO" id="GO:0005524">
    <property type="term" value="F:ATP binding"/>
    <property type="evidence" value="ECO:0007669"/>
    <property type="project" value="InterPro"/>
</dbReference>
<gene>
    <name evidence="1" type="ORF">KIPB_017085</name>
</gene>
<dbReference type="Pfam" id="PF00118">
    <property type="entry name" value="Cpn60_TCP1"/>
    <property type="match status" value="1"/>
</dbReference>
<keyword evidence="2" id="KW-1185">Reference proteome</keyword>
<dbReference type="InterPro" id="IPR002423">
    <property type="entry name" value="Cpn60/GroEL/TCP-1"/>
</dbReference>
<protein>
    <submittedName>
        <fullName evidence="1">Chaperonin Cpn60/TCP-1 family</fullName>
    </submittedName>
</protein>
<organism evidence="1 2">
    <name type="scientific">Kipferlia bialata</name>
    <dbReference type="NCBI Taxonomy" id="797122"/>
    <lineage>
        <taxon>Eukaryota</taxon>
        <taxon>Metamonada</taxon>
        <taxon>Carpediemonas-like organisms</taxon>
        <taxon>Kipferlia</taxon>
    </lineage>
</organism>
<dbReference type="OrthoDB" id="10248520at2759"/>
<accession>A0A9K3DDD0</accession>
<comment type="caution">
    <text evidence="1">The sequence shown here is derived from an EMBL/GenBank/DDBJ whole genome shotgun (WGS) entry which is preliminary data.</text>
</comment>
<evidence type="ECO:0000313" key="1">
    <source>
        <dbReference type="EMBL" id="GIQ92975.1"/>
    </source>
</evidence>
<evidence type="ECO:0000313" key="2">
    <source>
        <dbReference type="Proteomes" id="UP000265618"/>
    </source>
</evidence>
<feature type="non-terminal residue" evidence="1">
    <location>
        <position position="1"/>
    </location>
</feature>
<reference evidence="1 2" key="1">
    <citation type="journal article" date="2018" name="PLoS ONE">
        <title>The draft genome of Kipferlia bialata reveals reductive genome evolution in fornicate parasites.</title>
        <authorList>
            <person name="Tanifuji G."/>
            <person name="Takabayashi S."/>
            <person name="Kume K."/>
            <person name="Takagi M."/>
            <person name="Nakayama T."/>
            <person name="Kamikawa R."/>
            <person name="Inagaki Y."/>
            <person name="Hashimoto T."/>
        </authorList>
    </citation>
    <scope>NUCLEOTIDE SEQUENCE [LARGE SCALE GENOMIC DNA]</scope>
    <source>
        <strain evidence="1">NY0173</strain>
    </source>
</reference>